<name>A0A2I9D2U4_9DEIO</name>
<dbReference type="GO" id="GO:0016209">
    <property type="term" value="F:antioxidant activity"/>
    <property type="evidence" value="ECO:0007669"/>
    <property type="project" value="InterPro"/>
</dbReference>
<dbReference type="PANTHER" id="PTHR42852">
    <property type="entry name" value="THIOL:DISULFIDE INTERCHANGE PROTEIN DSBE"/>
    <property type="match status" value="1"/>
</dbReference>
<evidence type="ECO:0000259" key="6">
    <source>
        <dbReference type="PROSITE" id="PS51352"/>
    </source>
</evidence>
<keyword evidence="4" id="KW-0676">Redox-active center</keyword>
<evidence type="ECO:0000256" key="2">
    <source>
        <dbReference type="ARBA" id="ARBA00022748"/>
    </source>
</evidence>
<dbReference type="InterPro" id="IPR013766">
    <property type="entry name" value="Thioredoxin_domain"/>
</dbReference>
<accession>A0A2I9D2U4</accession>
<dbReference type="AlphaFoldDB" id="A0A2I9D2U4"/>
<evidence type="ECO:0000256" key="4">
    <source>
        <dbReference type="ARBA" id="ARBA00023284"/>
    </source>
</evidence>
<dbReference type="PANTHER" id="PTHR42852:SF6">
    <property type="entry name" value="THIOL:DISULFIDE INTERCHANGE PROTEIN DSBE"/>
    <property type="match status" value="1"/>
</dbReference>
<dbReference type="PROSITE" id="PS51352">
    <property type="entry name" value="THIOREDOXIN_2"/>
    <property type="match status" value="1"/>
</dbReference>
<evidence type="ECO:0000256" key="5">
    <source>
        <dbReference type="SAM" id="Phobius"/>
    </source>
</evidence>
<sequence>MRQSVSPTESRPPARPLGRWLPPVLAALLVAVLAAALLRPSGAPPSPLIGKSAPDFTLTTLDGQTFRLRDHLGGPVIVNFWASWCIPCREEAPLLGEFARAARNLTLVGVTFQDQPDAAQGFVREFAVPYPSVVDRQSRAAIDYGVAGIPETYFIDAGGVVREKHTGPFTREALWESARRIGVRF</sequence>
<evidence type="ECO:0000256" key="1">
    <source>
        <dbReference type="ARBA" id="ARBA00004196"/>
    </source>
</evidence>
<proteinExistence type="predicted"/>
<dbReference type="Proteomes" id="UP000236569">
    <property type="component" value="Unassembled WGS sequence"/>
</dbReference>
<comment type="caution">
    <text evidence="7">The sequence shown here is derived from an EMBL/GenBank/DDBJ whole genome shotgun (WGS) entry which is preliminary data.</text>
</comment>
<dbReference type="InterPro" id="IPR050553">
    <property type="entry name" value="Thioredoxin_ResA/DsbE_sf"/>
</dbReference>
<evidence type="ECO:0000313" key="8">
    <source>
        <dbReference type="Proteomes" id="UP000236569"/>
    </source>
</evidence>
<protein>
    <submittedName>
        <fullName evidence="7">Peroxiredoxin</fullName>
    </submittedName>
</protein>
<keyword evidence="8" id="KW-1185">Reference proteome</keyword>
<dbReference type="GO" id="GO:0017004">
    <property type="term" value="P:cytochrome complex assembly"/>
    <property type="evidence" value="ECO:0007669"/>
    <property type="project" value="UniProtKB-KW"/>
</dbReference>
<keyword evidence="5" id="KW-1133">Transmembrane helix</keyword>
<dbReference type="Pfam" id="PF00578">
    <property type="entry name" value="AhpC-TSA"/>
    <property type="match status" value="1"/>
</dbReference>
<organism evidence="7 8">
    <name type="scientific">Deinococcus aerius</name>
    <dbReference type="NCBI Taxonomy" id="200253"/>
    <lineage>
        <taxon>Bacteria</taxon>
        <taxon>Thermotogati</taxon>
        <taxon>Deinococcota</taxon>
        <taxon>Deinococci</taxon>
        <taxon>Deinococcales</taxon>
        <taxon>Deinococcaceae</taxon>
        <taxon>Deinococcus</taxon>
    </lineage>
</organism>
<dbReference type="GO" id="GO:0016491">
    <property type="term" value="F:oxidoreductase activity"/>
    <property type="evidence" value="ECO:0007669"/>
    <property type="project" value="InterPro"/>
</dbReference>
<dbReference type="GO" id="GO:0030313">
    <property type="term" value="C:cell envelope"/>
    <property type="evidence" value="ECO:0007669"/>
    <property type="project" value="UniProtKB-SubCell"/>
</dbReference>
<evidence type="ECO:0000256" key="3">
    <source>
        <dbReference type="ARBA" id="ARBA00023157"/>
    </source>
</evidence>
<keyword evidence="5" id="KW-0472">Membrane</keyword>
<gene>
    <name evidence="7" type="ORF">DAERI_020423</name>
</gene>
<keyword evidence="3" id="KW-1015">Disulfide bond</keyword>
<dbReference type="RefSeq" id="WP_235610258.1">
    <property type="nucleotide sequence ID" value="NZ_BFAG01000002.1"/>
</dbReference>
<keyword evidence="2" id="KW-0201">Cytochrome c-type biogenesis</keyword>
<dbReference type="InterPro" id="IPR000866">
    <property type="entry name" value="AhpC/TSA"/>
</dbReference>
<dbReference type="Gene3D" id="3.40.30.10">
    <property type="entry name" value="Glutaredoxin"/>
    <property type="match status" value="1"/>
</dbReference>
<keyword evidence="5" id="KW-0812">Transmembrane</keyword>
<evidence type="ECO:0000313" key="7">
    <source>
        <dbReference type="EMBL" id="GBF04826.1"/>
    </source>
</evidence>
<dbReference type="SUPFAM" id="SSF52833">
    <property type="entry name" value="Thioredoxin-like"/>
    <property type="match status" value="1"/>
</dbReference>
<feature type="transmembrane region" description="Helical" evidence="5">
    <location>
        <begin position="20"/>
        <end position="38"/>
    </location>
</feature>
<reference evidence="8" key="1">
    <citation type="submission" date="2018-01" db="EMBL/GenBank/DDBJ databases">
        <title>Draft Genome Sequence of the Radioresistant Bacterium Deinococcus aerius TR0125, Isolated from the Higher Atmosphere above Japan.</title>
        <authorList>
            <person name="Satoh K."/>
            <person name="Arai H."/>
            <person name="Sanzen T."/>
            <person name="Kawaguchi Y."/>
            <person name="Hayashi H."/>
            <person name="Yokobori S."/>
            <person name="Yamagishi A."/>
            <person name="Oono Y."/>
            <person name="Narumi I."/>
        </authorList>
    </citation>
    <scope>NUCLEOTIDE SEQUENCE [LARGE SCALE GENOMIC DNA]</scope>
    <source>
        <strain evidence="8">TR0125</strain>
    </source>
</reference>
<feature type="domain" description="Thioredoxin" evidence="6">
    <location>
        <begin position="47"/>
        <end position="183"/>
    </location>
</feature>
<comment type="subcellular location">
    <subcellularLocation>
        <location evidence="1">Cell envelope</location>
    </subcellularLocation>
</comment>
<dbReference type="EMBL" id="BFAG01000002">
    <property type="protein sequence ID" value="GBF04826.1"/>
    <property type="molecule type" value="Genomic_DNA"/>
</dbReference>
<dbReference type="InterPro" id="IPR036249">
    <property type="entry name" value="Thioredoxin-like_sf"/>
</dbReference>